<dbReference type="RefSeq" id="WP_380124316.1">
    <property type="nucleotide sequence ID" value="NZ_JBHSIU010000065.1"/>
</dbReference>
<proteinExistence type="predicted"/>
<evidence type="ECO:0000313" key="3">
    <source>
        <dbReference type="Proteomes" id="UP001595912"/>
    </source>
</evidence>
<gene>
    <name evidence="2" type="ORF">ACFPIJ_42215</name>
</gene>
<evidence type="ECO:0000313" key="2">
    <source>
        <dbReference type="EMBL" id="MFC5004430.1"/>
    </source>
</evidence>
<feature type="region of interest" description="Disordered" evidence="1">
    <location>
        <begin position="149"/>
        <end position="168"/>
    </location>
</feature>
<name>A0ABV9W930_9ACTN</name>
<evidence type="ECO:0000256" key="1">
    <source>
        <dbReference type="SAM" id="MobiDB-lite"/>
    </source>
</evidence>
<dbReference type="Pfam" id="PF18143">
    <property type="entry name" value="HAD_SAK_2"/>
    <property type="match status" value="1"/>
</dbReference>
<organism evidence="2 3">
    <name type="scientific">Dactylosporangium cerinum</name>
    <dbReference type="NCBI Taxonomy" id="1434730"/>
    <lineage>
        <taxon>Bacteria</taxon>
        <taxon>Bacillati</taxon>
        <taxon>Actinomycetota</taxon>
        <taxon>Actinomycetes</taxon>
        <taxon>Micromonosporales</taxon>
        <taxon>Micromonosporaceae</taxon>
        <taxon>Dactylosporangium</taxon>
    </lineage>
</organism>
<sequence length="200" mass="21928">MPEHADPLRFPLQHHLDALTTVSGTGPVVAVDVDGVLNPDDPARAAALGYRPHTYDGLGPDGQPVTGTVWLHPEHGQWLTELTTSGAELVWCTSWGPLAATWIAPRLGLPPHMPVIGVKISGVRRRHQWKLFDLYRAIGDRPVAVLDDAVGGKDPDDARNRTRNGRPTLLVPVHPGTGLRRTDIDTVLAWLRHQHLPTDR</sequence>
<feature type="compositionally biased region" description="Basic and acidic residues" evidence="1">
    <location>
        <begin position="150"/>
        <end position="160"/>
    </location>
</feature>
<keyword evidence="3" id="KW-1185">Reference proteome</keyword>
<dbReference type="Proteomes" id="UP001595912">
    <property type="component" value="Unassembled WGS sequence"/>
</dbReference>
<comment type="caution">
    <text evidence="2">The sequence shown here is derived from an EMBL/GenBank/DDBJ whole genome shotgun (WGS) entry which is preliminary data.</text>
</comment>
<dbReference type="EMBL" id="JBHSIU010000065">
    <property type="protein sequence ID" value="MFC5004430.1"/>
    <property type="molecule type" value="Genomic_DNA"/>
</dbReference>
<reference evidence="3" key="1">
    <citation type="journal article" date="2019" name="Int. J. Syst. Evol. Microbiol.">
        <title>The Global Catalogue of Microorganisms (GCM) 10K type strain sequencing project: providing services to taxonomists for standard genome sequencing and annotation.</title>
        <authorList>
            <consortium name="The Broad Institute Genomics Platform"/>
            <consortium name="The Broad Institute Genome Sequencing Center for Infectious Disease"/>
            <person name="Wu L."/>
            <person name="Ma J."/>
        </authorList>
    </citation>
    <scope>NUCLEOTIDE SEQUENCE [LARGE SCALE GENOMIC DNA]</scope>
    <source>
        <strain evidence="3">CGMCC 4.7152</strain>
    </source>
</reference>
<dbReference type="InterPro" id="IPR036412">
    <property type="entry name" value="HAD-like_sf"/>
</dbReference>
<protein>
    <submittedName>
        <fullName evidence="2">HAD domain-containing protein</fullName>
    </submittedName>
</protein>
<accession>A0ABV9W930</accession>
<dbReference type="SUPFAM" id="SSF56784">
    <property type="entry name" value="HAD-like"/>
    <property type="match status" value="1"/>
</dbReference>